<dbReference type="EMBL" id="CACRXK020019171">
    <property type="protein sequence ID" value="CAB4033344.1"/>
    <property type="molecule type" value="Genomic_DNA"/>
</dbReference>
<gene>
    <name evidence="1" type="ORF">PACLA_8A049677</name>
</gene>
<dbReference type="InterPro" id="IPR051055">
    <property type="entry name" value="PIF1_helicase"/>
</dbReference>
<dbReference type="PANTHER" id="PTHR47642:SF8">
    <property type="entry name" value="ATP-DEPENDENT DNA HELICASE"/>
    <property type="match status" value="1"/>
</dbReference>
<keyword evidence="2" id="KW-1185">Reference proteome</keyword>
<reference evidence="1" key="1">
    <citation type="submission" date="2020-04" db="EMBL/GenBank/DDBJ databases">
        <authorList>
            <person name="Alioto T."/>
            <person name="Alioto T."/>
            <person name="Gomez Garrido J."/>
        </authorList>
    </citation>
    <scope>NUCLEOTIDE SEQUENCE</scope>
    <source>
        <strain evidence="1">A484AB</strain>
    </source>
</reference>
<organism evidence="1 2">
    <name type="scientific">Paramuricea clavata</name>
    <name type="common">Red gorgonian</name>
    <name type="synonym">Violescent sea-whip</name>
    <dbReference type="NCBI Taxonomy" id="317549"/>
    <lineage>
        <taxon>Eukaryota</taxon>
        <taxon>Metazoa</taxon>
        <taxon>Cnidaria</taxon>
        <taxon>Anthozoa</taxon>
        <taxon>Octocorallia</taxon>
        <taxon>Malacalcyonacea</taxon>
        <taxon>Plexauridae</taxon>
        <taxon>Paramuricea</taxon>
    </lineage>
</organism>
<proteinExistence type="predicted"/>
<protein>
    <submittedName>
        <fullName evidence="1">Uncharacterized protein</fullName>
    </submittedName>
</protein>
<accession>A0A7D9JQH1</accession>
<name>A0A7D9JQH1_PARCT</name>
<dbReference type="PANTHER" id="PTHR47642">
    <property type="entry name" value="ATP-DEPENDENT DNA HELICASE"/>
    <property type="match status" value="1"/>
</dbReference>
<evidence type="ECO:0000313" key="2">
    <source>
        <dbReference type="Proteomes" id="UP001152795"/>
    </source>
</evidence>
<dbReference type="Proteomes" id="UP001152795">
    <property type="component" value="Unassembled WGS sequence"/>
</dbReference>
<dbReference type="AlphaFoldDB" id="A0A7D9JQH1"/>
<evidence type="ECO:0000313" key="1">
    <source>
        <dbReference type="EMBL" id="CAB4033344.1"/>
    </source>
</evidence>
<comment type="caution">
    <text evidence="1">The sequence shown here is derived from an EMBL/GenBank/DDBJ whole genome shotgun (WGS) entry which is preliminary data.</text>
</comment>
<sequence length="225" mass="26396">MSKLVENACKEVKSGYKDLINQVRHIGNKFLSAVEISAQEAVYLTLQLPLQRSSRQVQFINTTIPNERTFLLKPMDKLQELPGNSEDNIIKSLDDFLPENDFEDNLDDDQNDAMSDKDINFIQDEYQLKGSYKLVKRSVSKVIRSVRYNKNKSPESYYREQLMLYMPWRNEDENLICACQTFEEKYEQLKDIILKNRSHCEVYSDVLEKAVEDLDNFLNVMIMVI</sequence>
<dbReference type="OrthoDB" id="10036850at2759"/>